<evidence type="ECO:0008006" key="4">
    <source>
        <dbReference type="Google" id="ProtNLM"/>
    </source>
</evidence>
<dbReference type="PANTHER" id="PTHR36851:SF1">
    <property type="entry name" value="GLYCO_TRANS_2-LIKE DOMAIN-CONTAINING PROTEIN"/>
    <property type="match status" value="1"/>
</dbReference>
<feature type="transmembrane region" description="Helical" evidence="1">
    <location>
        <begin position="175"/>
        <end position="198"/>
    </location>
</feature>
<keyword evidence="1" id="KW-1133">Transmembrane helix</keyword>
<feature type="transmembrane region" description="Helical" evidence="1">
    <location>
        <begin position="628"/>
        <end position="650"/>
    </location>
</feature>
<feature type="transmembrane region" description="Helical" evidence="1">
    <location>
        <begin position="587"/>
        <end position="607"/>
    </location>
</feature>
<evidence type="ECO:0000256" key="1">
    <source>
        <dbReference type="SAM" id="Phobius"/>
    </source>
</evidence>
<dbReference type="SUPFAM" id="SSF53448">
    <property type="entry name" value="Nucleotide-diphospho-sugar transferases"/>
    <property type="match status" value="1"/>
</dbReference>
<reference evidence="3" key="1">
    <citation type="submission" date="2022-10" db="EMBL/GenBank/DDBJ databases">
        <title>Genome assembly of Pristionchus species.</title>
        <authorList>
            <person name="Yoshida K."/>
            <person name="Sommer R.J."/>
        </authorList>
    </citation>
    <scope>NUCLEOTIDE SEQUENCE [LARGE SCALE GENOMIC DNA]</scope>
    <source>
        <strain evidence="3">RS5460</strain>
    </source>
</reference>
<feature type="transmembrane region" description="Helical" evidence="1">
    <location>
        <begin position="541"/>
        <end position="567"/>
    </location>
</feature>
<keyword evidence="3" id="KW-1185">Reference proteome</keyword>
<dbReference type="PANTHER" id="PTHR36851">
    <property type="entry name" value="UNNAMED PRODUCT"/>
    <property type="match status" value="1"/>
</dbReference>
<keyword evidence="1" id="KW-0472">Membrane</keyword>
<keyword evidence="1" id="KW-0812">Transmembrane</keyword>
<sequence length="684" mass="77883">MGDPEKLAYAPSALSAGNKRLSISFAESPPRTHRQNSFDPEILRKPSVIIDDPFADTTGGLNDIRPFADKKTIRGTAAKEKRGTFKKVSSEFRKTFKRSPKENQDVEAAAAAAAVQQPRRSRAASWKEIRAASVVSGKRMWRRVSGQRETFRMSRVSQYAGRVSKPANAYIRWNLLFTFLIFLFLSSCIWIPCIPAVYKFSLEIIIIIHIVLHLLWFIAIFNAFRYTWKLLRFRSHVIDLKSVANPRGLIVKHLVGICMYKEPIPLIMETIDSIASQPGAKDKISVVIGMEEGTPNKEKAKADLYAKYKPIFERFIITFHPKGLQGDIPGKCSNFNYASRMAVKALRSDPEYPLDKPGKKVELLVTTGDCDSVFGERYFDALEEDYWKVSEKARKSTVWQSPLFYAINLHKSPFFVRVTGLLRAFFMIGYLIPWNINTMSIFSLTLELFEEGEYTHPGYQMDDIIALIRWSLAVRRKCVIRAIPVATLSGPTSGKNYIDEWYEWARQIRRWTIGAAEVFHYFAIKFFRLPVGVSISFAAKFVFYYGFLLCIASPYGIIAPLVTPAMLTGTGKEVKGLVIPNQDVFTWIMLGFLGLMYLEFLLVFAINRVCERAFPNGTRDKTNFFFDIFHWLMTWPTITMYCLVELVAFLEVTVRGKSVCSHSASKKDNLVAPVPSAVPDRMEV</sequence>
<evidence type="ECO:0000313" key="3">
    <source>
        <dbReference type="Proteomes" id="UP001328107"/>
    </source>
</evidence>
<dbReference type="InterPro" id="IPR029044">
    <property type="entry name" value="Nucleotide-diphossugar_trans"/>
</dbReference>
<name>A0AAN4Z238_9BILA</name>
<proteinExistence type="predicted"/>
<comment type="caution">
    <text evidence="2">The sequence shown here is derived from an EMBL/GenBank/DDBJ whole genome shotgun (WGS) entry which is preliminary data.</text>
</comment>
<dbReference type="EMBL" id="BTRK01000001">
    <property type="protein sequence ID" value="GMR29982.1"/>
    <property type="molecule type" value="Genomic_DNA"/>
</dbReference>
<dbReference type="Proteomes" id="UP001328107">
    <property type="component" value="Unassembled WGS sequence"/>
</dbReference>
<protein>
    <recommendedName>
        <fullName evidence="4">Glycosyltransferase 2-like domain-containing protein</fullName>
    </recommendedName>
</protein>
<evidence type="ECO:0000313" key="2">
    <source>
        <dbReference type="EMBL" id="GMR29982.1"/>
    </source>
</evidence>
<feature type="transmembrane region" description="Helical" evidence="1">
    <location>
        <begin position="204"/>
        <end position="224"/>
    </location>
</feature>
<feature type="transmembrane region" description="Helical" evidence="1">
    <location>
        <begin position="414"/>
        <end position="436"/>
    </location>
</feature>
<dbReference type="AlphaFoldDB" id="A0AAN4Z238"/>
<gene>
    <name evidence="2" type="ORF">PMAYCL1PPCAC_00177</name>
</gene>
<accession>A0AAN4Z238</accession>
<organism evidence="2 3">
    <name type="scientific">Pristionchus mayeri</name>
    <dbReference type="NCBI Taxonomy" id="1317129"/>
    <lineage>
        <taxon>Eukaryota</taxon>
        <taxon>Metazoa</taxon>
        <taxon>Ecdysozoa</taxon>
        <taxon>Nematoda</taxon>
        <taxon>Chromadorea</taxon>
        <taxon>Rhabditida</taxon>
        <taxon>Rhabditina</taxon>
        <taxon>Diplogasteromorpha</taxon>
        <taxon>Diplogasteroidea</taxon>
        <taxon>Neodiplogasteridae</taxon>
        <taxon>Pristionchus</taxon>
    </lineage>
</organism>